<feature type="region of interest" description="Disordered" evidence="1">
    <location>
        <begin position="1516"/>
        <end position="1593"/>
    </location>
</feature>
<dbReference type="SMART" id="SM00382">
    <property type="entry name" value="AAA"/>
    <property type="match status" value="1"/>
</dbReference>
<feature type="compositionally biased region" description="Polar residues" evidence="1">
    <location>
        <begin position="73"/>
        <end position="94"/>
    </location>
</feature>
<feature type="compositionally biased region" description="Polar residues" evidence="1">
    <location>
        <begin position="1253"/>
        <end position="1263"/>
    </location>
</feature>
<feature type="compositionally biased region" description="Basic and acidic residues" evidence="1">
    <location>
        <begin position="513"/>
        <end position="540"/>
    </location>
</feature>
<keyword evidence="4" id="KW-1185">Reference proteome</keyword>
<dbReference type="GO" id="GO:0061860">
    <property type="term" value="F:DNA clamp unloader activity"/>
    <property type="evidence" value="ECO:0007669"/>
    <property type="project" value="TreeGrafter"/>
</dbReference>
<feature type="region of interest" description="Disordered" evidence="1">
    <location>
        <begin position="1182"/>
        <end position="1282"/>
    </location>
</feature>
<feature type="region of interest" description="Disordered" evidence="1">
    <location>
        <begin position="646"/>
        <end position="676"/>
    </location>
</feature>
<dbReference type="SUPFAM" id="SSF52540">
    <property type="entry name" value="P-loop containing nucleoside triphosphate hydrolases"/>
    <property type="match status" value="1"/>
</dbReference>
<evidence type="ECO:0000256" key="1">
    <source>
        <dbReference type="SAM" id="MobiDB-lite"/>
    </source>
</evidence>
<feature type="region of interest" description="Disordered" evidence="1">
    <location>
        <begin position="16"/>
        <end position="131"/>
    </location>
</feature>
<feature type="compositionally biased region" description="Polar residues" evidence="1">
    <location>
        <begin position="1556"/>
        <end position="1565"/>
    </location>
</feature>
<reference evidence="3 4" key="1">
    <citation type="submission" date="2019-06" db="EMBL/GenBank/DDBJ databases">
        <title>A chromosome-scale genome assembly of the striped catfish, Pangasianodon hypophthalmus.</title>
        <authorList>
            <person name="Wen M."/>
            <person name="Zahm M."/>
            <person name="Roques C."/>
            <person name="Cabau C."/>
            <person name="Klopp C."/>
            <person name="Donnadieu C."/>
            <person name="Jouanno E."/>
            <person name="Avarre J.-C."/>
            <person name="Campet M."/>
            <person name="Ha T.T.T."/>
            <person name="Dugue R."/>
            <person name="Lampietro C."/>
            <person name="Louis A."/>
            <person name="Herpin A."/>
            <person name="Echchiki A."/>
            <person name="Berthelot C."/>
            <person name="Parey E."/>
            <person name="Roest-Crollius H."/>
            <person name="Braasch I."/>
            <person name="Postlethwait J."/>
            <person name="Bobe J."/>
            <person name="Montfort J."/>
            <person name="Bouchez O."/>
            <person name="Begum T."/>
            <person name="Schartl M."/>
            <person name="Guiguen Y."/>
        </authorList>
    </citation>
    <scope>NUCLEOTIDE SEQUENCE [LARGE SCALE GENOMIC DNA]</scope>
    <source>
        <strain evidence="3 4">Indonesia</strain>
        <tissue evidence="3">Blood</tissue>
    </source>
</reference>
<dbReference type="Gene3D" id="3.40.50.300">
    <property type="entry name" value="P-loop containing nucleotide triphosphate hydrolases"/>
    <property type="match status" value="2"/>
</dbReference>
<feature type="region of interest" description="Disordered" evidence="1">
    <location>
        <begin position="332"/>
        <end position="593"/>
    </location>
</feature>
<feature type="compositionally biased region" description="Basic and acidic residues" evidence="1">
    <location>
        <begin position="236"/>
        <end position="253"/>
    </location>
</feature>
<evidence type="ECO:0000259" key="2">
    <source>
        <dbReference type="SMART" id="SM00382"/>
    </source>
</evidence>
<accession>A0A5N5KKW4</accession>
<feature type="compositionally biased region" description="Basic and acidic residues" evidence="1">
    <location>
        <begin position="1074"/>
        <end position="1088"/>
    </location>
</feature>
<comment type="caution">
    <text evidence="3">The sequence shown here is derived from an EMBL/GenBank/DDBJ whole genome shotgun (WGS) entry which is preliminary data.</text>
</comment>
<dbReference type="Pfam" id="PF00004">
    <property type="entry name" value="AAA"/>
    <property type="match status" value="1"/>
</dbReference>
<dbReference type="PANTHER" id="PTHR23389:SF21">
    <property type="entry name" value="ATPASE FAMILY AAA DOMAIN-CONTAINING PROTEIN 5"/>
    <property type="match status" value="1"/>
</dbReference>
<feature type="compositionally biased region" description="Basic and acidic residues" evidence="1">
    <location>
        <begin position="183"/>
        <end position="194"/>
    </location>
</feature>
<gene>
    <name evidence="3" type="ORF">PHYPO_G00135780</name>
</gene>
<feature type="compositionally biased region" description="Basic and acidic residues" evidence="1">
    <location>
        <begin position="441"/>
        <end position="458"/>
    </location>
</feature>
<feature type="region of interest" description="Disordered" evidence="1">
    <location>
        <begin position="921"/>
        <end position="1019"/>
    </location>
</feature>
<feature type="domain" description="AAA+ ATPase" evidence="2">
    <location>
        <begin position="1110"/>
        <end position="1346"/>
    </location>
</feature>
<feature type="compositionally biased region" description="Basic and acidic residues" evidence="1">
    <location>
        <begin position="1000"/>
        <end position="1015"/>
    </location>
</feature>
<name>A0A5N5KKW4_PANHP</name>
<dbReference type="GO" id="GO:0005524">
    <property type="term" value="F:ATP binding"/>
    <property type="evidence" value="ECO:0007669"/>
    <property type="project" value="InterPro"/>
</dbReference>
<feature type="compositionally biased region" description="Low complexity" evidence="1">
    <location>
        <begin position="1573"/>
        <end position="1584"/>
    </location>
</feature>
<feature type="region of interest" description="Disordered" evidence="1">
    <location>
        <begin position="288"/>
        <end position="308"/>
    </location>
</feature>
<feature type="compositionally biased region" description="Basic residues" evidence="1">
    <location>
        <begin position="103"/>
        <end position="114"/>
    </location>
</feature>
<organism evidence="3 4">
    <name type="scientific">Pangasianodon hypophthalmus</name>
    <name type="common">Striped catfish</name>
    <name type="synonym">Helicophagus hypophthalmus</name>
    <dbReference type="NCBI Taxonomy" id="310915"/>
    <lineage>
        <taxon>Eukaryota</taxon>
        <taxon>Metazoa</taxon>
        <taxon>Chordata</taxon>
        <taxon>Craniata</taxon>
        <taxon>Vertebrata</taxon>
        <taxon>Euteleostomi</taxon>
        <taxon>Actinopterygii</taxon>
        <taxon>Neopterygii</taxon>
        <taxon>Teleostei</taxon>
        <taxon>Ostariophysi</taxon>
        <taxon>Siluriformes</taxon>
        <taxon>Pangasiidae</taxon>
        <taxon>Pangasianodon</taxon>
    </lineage>
</organism>
<dbReference type="GO" id="GO:0016887">
    <property type="term" value="F:ATP hydrolysis activity"/>
    <property type="evidence" value="ECO:0007669"/>
    <property type="project" value="InterPro"/>
</dbReference>
<dbReference type="InterPro" id="IPR003593">
    <property type="entry name" value="AAA+_ATPase"/>
</dbReference>
<dbReference type="InterPro" id="IPR003959">
    <property type="entry name" value="ATPase_AAA_core"/>
</dbReference>
<evidence type="ECO:0000313" key="3">
    <source>
        <dbReference type="EMBL" id="KAB5530995.1"/>
    </source>
</evidence>
<evidence type="ECO:0000313" key="4">
    <source>
        <dbReference type="Proteomes" id="UP000327468"/>
    </source>
</evidence>
<feature type="region of interest" description="Disordered" evidence="1">
    <location>
        <begin position="167"/>
        <end position="253"/>
    </location>
</feature>
<dbReference type="InterPro" id="IPR027417">
    <property type="entry name" value="P-loop_NTPase"/>
</dbReference>
<feature type="compositionally biased region" description="Basic residues" evidence="1">
    <location>
        <begin position="478"/>
        <end position="488"/>
    </location>
</feature>
<feature type="compositionally biased region" description="Basic residues" evidence="1">
    <location>
        <begin position="223"/>
        <end position="234"/>
    </location>
</feature>
<sequence>MAGVVAMATVIEDFEATQPCKKLRKDDEPPAPPPAKTITNYFLPLPKPVDKPFSPPRSNSIIDYFRKTAPAQEKTTSSQKCSPLQSKELPSSTCEEVCPKTSKAPRQKRTRKAKEKQNKLPEEEQDALTDDCVVESLDESIIKEGGSVSLLGSDTAALLSQINNEVCLDEEPLKSKNNADTSADDRKAKDELRSCKSKNVATQNQTDDHFSNDNPSSQEDKCRIKKPAVRRSRKANVAEKQSETCSAEHERSLDDVSMEVNVDETSVLSCSTITVSFEEFLQSQMQNENEVAAESKSDSCAAESSEAKSYMDASDLVASVSPRTLTVQAEVHPISPDHESVKGPQLKMASIFTRNKKESQLKDGKKSSSDNPQMNTDILPDLKRKSNVVLQEEDLELAVVESSSTPKCTQEERKQFMNAFKQPSLDGSKGKPSKGLSKSKPAKDNASETAEPEKRAEESDPDPTTPEQSTEQKQAKGVGKKRGRKPVKKGQTDQSEEVPVTPKQDELPTSTEVEEKSGAIDDGNKQSVKELRRSTRDQTRRQAASAPERHPSPRKTRSREKAETSAVCQDDVAQTSTPKSHRNKKNVYRAEMLSPFNKRGSPIRMRFTRVFPSSATKTGDFEILSPLSVQESNSLKKRKQAKKLVQKAKALQNSKQSAAGEKPAVRRSTRSKQSLQINYCEDEDSVVFLEDGLSNPVPATQESDNNQKKLRSLNDVLGKNVPSSKASKNAPASKLAPMFVERKAQRSSVIISILDDSSREGSENSQDDEQFRAKREFLKSGLPESFKKQIAKVAANIEAYAQSCTSFQSVVHVQQRPTDCSMWTLPWPENTFLSCLKECYHLPSVPLVSLEDSSGHFTVPAQRTTREQVSGRRENFTEPVRERLLEEISASNPSFPVQRFFTRFLQRHKEYLQAAVAEPECGSKTAPPVGLTESIGGKRKRVDEGERVGKLAKKQKTVHKEEETIIILDSPDSASGGTPEVADSVTRSSGQRRRSLRNKKGTEDEPKPTENKKQCESIIILDSPPSETCANDCVTEDVPWTEKYQPQHSSDVIGNTASVRKLHSWLKEWKLRTDREERRKQQEKKQEDDSNESWLGGDSSEGLEDAEDVLCNTLLITGPTGVGKTAAVYACAQELGFKVFEVNCSSQRSGRQILSQLKEATQSHQVDIQGVNAHKPTFFNSYSSSSLSAKPASSPRKVNSPRRVVSSPRKPPQSPRGATSRKGSLAPKSLASFFKMGGRPTGKDDVNQDKKAQTSCPKTSGKATQAECKTQETKASSEEQSKRTATSLILFEEVDVIFDDDSGFLAAVKTFMMTTKRPVILTTSDPAFSAVFDGNLDEIHFKPPSLADVASYLQLLCLVENVRTDTEDLSCLLHWNRCDIRQSLLHLQFWTRSGGGRQVPRPILQPGSSECEIKNEAAKVEGAAVGATLPLASVPPCHVGCTELLLGFLNTQQEKGVEDLLKGEPSAVDRMRCLDLLSEAERRGVNLLYSNLEVLLPLPICPLPDLINRQRLSSNAEPQPGLLARDGNVVEQEEHSDDTSPLKVSSRMRRKKQLCIDNQSALQSDSESEDGFLSLPKPSSDPKPAAQDPPASKAVRMRVELSEAERKKSWCVSQCLSSVAEYLDHMSFLDSSLRYEPPHAEAACRPQDFNGAGAEVKCGMTDDARLECGGHMSGFYPEEIQAVLGSLSFYKCKARISEAWNKVQELEEPMRTETVEELTLPVASHRLRFSLFHSKLLESRVMDMRKEVMNTVLSSRTFSTQGNRVAAAVDYLPSLRTICRSERLKEQGKVKRRFMHYLEGIHLDLPKSTLQHLASDFP</sequence>
<dbReference type="Proteomes" id="UP000327468">
    <property type="component" value="Chromosome 23"/>
</dbReference>
<dbReference type="PANTHER" id="PTHR23389">
    <property type="entry name" value="CHROMOSOME TRANSMISSION FIDELITY FACTOR 18"/>
    <property type="match status" value="1"/>
</dbReference>
<dbReference type="CDD" id="cd00009">
    <property type="entry name" value="AAA"/>
    <property type="match status" value="1"/>
</dbReference>
<feature type="compositionally biased region" description="Basic and acidic residues" evidence="1">
    <location>
        <begin position="1269"/>
        <end position="1282"/>
    </location>
</feature>
<feature type="compositionally biased region" description="Basic residues" evidence="1">
    <location>
        <begin position="990"/>
        <end position="999"/>
    </location>
</feature>
<feature type="compositionally biased region" description="Basic and acidic residues" evidence="1">
    <location>
        <begin position="355"/>
        <end position="368"/>
    </location>
</feature>
<feature type="region of interest" description="Disordered" evidence="1">
    <location>
        <begin position="1074"/>
        <end position="1101"/>
    </location>
</feature>
<dbReference type="EMBL" id="VFJC01000024">
    <property type="protein sequence ID" value="KAB5530995.1"/>
    <property type="molecule type" value="Genomic_DNA"/>
</dbReference>
<dbReference type="GO" id="GO:0005634">
    <property type="term" value="C:nucleus"/>
    <property type="evidence" value="ECO:0007669"/>
    <property type="project" value="TreeGrafter"/>
</dbReference>
<protein>
    <recommendedName>
        <fullName evidence="2">AAA+ ATPase domain-containing protein</fullName>
    </recommendedName>
</protein>
<feature type="compositionally biased region" description="Low complexity" evidence="1">
    <location>
        <begin position="1182"/>
        <end position="1208"/>
    </location>
</feature>
<proteinExistence type="predicted"/>
<feature type="compositionally biased region" description="Basic and acidic residues" evidence="1">
    <location>
        <begin position="1241"/>
        <end position="1252"/>
    </location>
</feature>
<dbReference type="GO" id="GO:0003677">
    <property type="term" value="F:DNA binding"/>
    <property type="evidence" value="ECO:0007669"/>
    <property type="project" value="TreeGrafter"/>
</dbReference>